<feature type="compositionally biased region" description="Basic and acidic residues" evidence="1">
    <location>
        <begin position="1"/>
        <end position="12"/>
    </location>
</feature>
<keyword evidence="3" id="KW-1185">Reference proteome</keyword>
<evidence type="ECO:0000313" key="3">
    <source>
        <dbReference type="Proteomes" id="UP000254640"/>
    </source>
</evidence>
<dbReference type="AlphaFoldDB" id="A0A379AN95"/>
<dbReference type="Proteomes" id="UP000254640">
    <property type="component" value="Unassembled WGS sequence"/>
</dbReference>
<name>A0A379AN95_ENTAG</name>
<accession>A0A379AN95</accession>
<evidence type="ECO:0000256" key="1">
    <source>
        <dbReference type="SAM" id="MobiDB-lite"/>
    </source>
</evidence>
<feature type="region of interest" description="Disordered" evidence="1">
    <location>
        <begin position="1"/>
        <end position="48"/>
    </location>
</feature>
<gene>
    <name evidence="2" type="ORF">NCTC9381_04979</name>
</gene>
<organism evidence="2 3">
    <name type="scientific">Enterobacter agglomerans</name>
    <name type="common">Erwinia herbicola</name>
    <name type="synonym">Pantoea agglomerans</name>
    <dbReference type="NCBI Taxonomy" id="549"/>
    <lineage>
        <taxon>Bacteria</taxon>
        <taxon>Pseudomonadati</taxon>
        <taxon>Pseudomonadota</taxon>
        <taxon>Gammaproteobacteria</taxon>
        <taxon>Enterobacterales</taxon>
        <taxon>Erwiniaceae</taxon>
        <taxon>Pantoea</taxon>
        <taxon>Pantoea agglomerans group</taxon>
    </lineage>
</organism>
<evidence type="ECO:0000313" key="2">
    <source>
        <dbReference type="EMBL" id="SUB18998.1"/>
    </source>
</evidence>
<protein>
    <submittedName>
        <fullName evidence="2">Uncharacterized protein</fullName>
    </submittedName>
</protein>
<sequence>MSDQKTTRREQRAQAQEFIDSLQSGSAFPPVPPHLDYRQPRGYPRSHA</sequence>
<reference evidence="2 3" key="1">
    <citation type="submission" date="2018-06" db="EMBL/GenBank/DDBJ databases">
        <authorList>
            <consortium name="Pathogen Informatics"/>
            <person name="Doyle S."/>
        </authorList>
    </citation>
    <scope>NUCLEOTIDE SEQUENCE [LARGE SCALE GENOMIC DNA]</scope>
    <source>
        <strain evidence="2 3">NCTC9381</strain>
    </source>
</reference>
<proteinExistence type="predicted"/>
<dbReference type="EMBL" id="UGSO01000001">
    <property type="protein sequence ID" value="SUB18998.1"/>
    <property type="molecule type" value="Genomic_DNA"/>
</dbReference>